<dbReference type="Pfam" id="PF01307">
    <property type="entry name" value="Plant_vir_prot"/>
    <property type="match status" value="1"/>
</dbReference>
<organism evidence="14">
    <name type="scientific">Cowpea mild mottle virus</name>
    <dbReference type="NCBI Taxonomy" id="67761"/>
    <lineage>
        <taxon>Viruses</taxon>
        <taxon>Riboviria</taxon>
        <taxon>Orthornavirae</taxon>
        <taxon>Kitrinoviricota</taxon>
        <taxon>Alsuviricetes</taxon>
        <taxon>Tymovirales</taxon>
        <taxon>Betaflexiviridae</taxon>
        <taxon>Quinvirinae</taxon>
        <taxon>Carlavirus</taxon>
        <taxon>Carlavirus vignae</taxon>
    </lineage>
</organism>
<evidence type="ECO:0000256" key="1">
    <source>
        <dbReference type="ARBA" id="ARBA00002252"/>
    </source>
</evidence>
<proteinExistence type="inferred from homology"/>
<keyword evidence="7" id="KW-1043">Host membrane</keyword>
<evidence type="ECO:0000256" key="7">
    <source>
        <dbReference type="ARBA" id="ARBA00022870"/>
    </source>
</evidence>
<accession>A0A2H4NRF7</accession>
<evidence type="ECO:0000256" key="9">
    <source>
        <dbReference type="ARBA" id="ARBA00023031"/>
    </source>
</evidence>
<keyword evidence="11" id="KW-1038">Host endoplasmic reticulum</keyword>
<dbReference type="GO" id="GO:0046740">
    <property type="term" value="P:transport of virus in host, cell to cell"/>
    <property type="evidence" value="ECO:0007669"/>
    <property type="project" value="UniProtKB-KW"/>
</dbReference>
<dbReference type="GO" id="GO:0044167">
    <property type="term" value="C:host cell endoplasmic reticulum membrane"/>
    <property type="evidence" value="ECO:0007669"/>
    <property type="project" value="UniProtKB-SubCell"/>
</dbReference>
<evidence type="ECO:0000256" key="10">
    <source>
        <dbReference type="ARBA" id="ARBA00023136"/>
    </source>
</evidence>
<keyword evidence="10 13" id="KW-0472">Membrane</keyword>
<comment type="subcellular location">
    <subcellularLocation>
        <location evidence="2">Host endoplasmic reticulum membrane</location>
    </subcellularLocation>
</comment>
<comment type="similarity">
    <text evidence="3">Belongs to the Tymovirales TGBp2 protein family.</text>
</comment>
<evidence type="ECO:0000313" key="14">
    <source>
        <dbReference type="EMBL" id="ATV94963.1"/>
    </source>
</evidence>
<protein>
    <recommendedName>
        <fullName evidence="4">Movement protein TGB2</fullName>
    </recommendedName>
    <alternativeName>
        <fullName evidence="12">Triple gene block 2 protein</fullName>
    </alternativeName>
</protein>
<keyword evidence="9" id="KW-0916">Viral movement protein</keyword>
<keyword evidence="5" id="KW-0813">Transport</keyword>
<evidence type="ECO:0000256" key="13">
    <source>
        <dbReference type="SAM" id="Phobius"/>
    </source>
</evidence>
<evidence type="ECO:0000256" key="6">
    <source>
        <dbReference type="ARBA" id="ARBA00022692"/>
    </source>
</evidence>
<evidence type="ECO:0000256" key="3">
    <source>
        <dbReference type="ARBA" id="ARBA00010321"/>
    </source>
</evidence>
<evidence type="ECO:0000256" key="12">
    <source>
        <dbReference type="ARBA" id="ARBA00032240"/>
    </source>
</evidence>
<dbReference type="EMBL" id="KY420906">
    <property type="protein sequence ID" value="ATV94963.1"/>
    <property type="molecule type" value="Genomic_RNA"/>
</dbReference>
<evidence type="ECO:0000256" key="11">
    <source>
        <dbReference type="ARBA" id="ARBA00023184"/>
    </source>
</evidence>
<feature type="transmembrane region" description="Helical" evidence="13">
    <location>
        <begin position="12"/>
        <end position="34"/>
    </location>
</feature>
<feature type="transmembrane region" description="Helical" evidence="13">
    <location>
        <begin position="75"/>
        <end position="93"/>
    </location>
</feature>
<name>A0A2H4NRF7_9VIRU</name>
<evidence type="ECO:0000256" key="2">
    <source>
        <dbReference type="ARBA" id="ARBA00004625"/>
    </source>
</evidence>
<comment type="function">
    <text evidence="1">Plays a role in viral cell-to-cell propagation, by facilitating genome transport to neighboring plant cells through plasmosdesmata,.</text>
</comment>
<evidence type="ECO:0000256" key="5">
    <source>
        <dbReference type="ARBA" id="ARBA00022448"/>
    </source>
</evidence>
<dbReference type="InterPro" id="IPR001896">
    <property type="entry name" value="Plant_vir_prot"/>
</dbReference>
<evidence type="ECO:0000256" key="8">
    <source>
        <dbReference type="ARBA" id="ARBA00022989"/>
    </source>
</evidence>
<evidence type="ECO:0000256" key="4">
    <source>
        <dbReference type="ARBA" id="ARBA00013304"/>
    </source>
</evidence>
<keyword evidence="8 13" id="KW-1133">Transmembrane helix</keyword>
<keyword evidence="6 13" id="KW-0812">Transmembrane</keyword>
<sequence>MPLTPPPNHSSSYLAAAIGISISLIILAINRYVYPIGGDSQHRFPFGGCYRDGTKAAIYNRPSLPGSTGTSFSKLEILFGILVLSFLIIYLSSRKARVCYVCNRVH</sequence>
<reference evidence="14" key="1">
    <citation type="submission" date="2016-12" db="EMBL/GenBank/DDBJ databases">
        <title>First report of Cowpea mild mottle virus on cowpea in Chinese mainland.</title>
        <authorList>
            <person name="Zhang Y."/>
        </authorList>
    </citation>
    <scope>NUCLEOTIDE SEQUENCE</scope>
    <source>
        <strain evidence="14">Hainan1</strain>
    </source>
</reference>